<organism evidence="3 4">
    <name type="scientific">Neocallimastix californiae</name>
    <dbReference type="NCBI Taxonomy" id="1754190"/>
    <lineage>
        <taxon>Eukaryota</taxon>
        <taxon>Fungi</taxon>
        <taxon>Fungi incertae sedis</taxon>
        <taxon>Chytridiomycota</taxon>
        <taxon>Chytridiomycota incertae sedis</taxon>
        <taxon>Neocallimastigomycetes</taxon>
        <taxon>Neocallimastigales</taxon>
        <taxon>Neocallimastigaceae</taxon>
        <taxon>Neocallimastix</taxon>
    </lineage>
</organism>
<feature type="compositionally biased region" description="Acidic residues" evidence="1">
    <location>
        <begin position="340"/>
        <end position="355"/>
    </location>
</feature>
<dbReference type="OrthoDB" id="2137721at2759"/>
<feature type="region of interest" description="Disordered" evidence="1">
    <location>
        <begin position="339"/>
        <end position="370"/>
    </location>
</feature>
<evidence type="ECO:0000256" key="2">
    <source>
        <dbReference type="SAM" id="SignalP"/>
    </source>
</evidence>
<evidence type="ECO:0000313" key="4">
    <source>
        <dbReference type="Proteomes" id="UP000193920"/>
    </source>
</evidence>
<feature type="compositionally biased region" description="Low complexity" evidence="1">
    <location>
        <begin position="360"/>
        <end position="369"/>
    </location>
</feature>
<name>A0A1Y2EP91_9FUNG</name>
<sequence>MKIFQSFIVAFIALIGLISAEPVSTDKYTKEIFTVDLIETKTYSVNGYTCDVEMIYIEGSCSGEYFNGELIFKDSSVVVKRFNDGRIESAARYYVNGTDNANNAGHLHFEDNLLGYDKNQTPITVPTIITDIENLEWLQTADIIGVLEKTEEGRRVHYMWNESNTTKKPYPVARYPDESKNYNKKIFTVNVIPGGLGFDGFTGVDGAAVGKYGYTCYANSTAFTGNGVDYFVDTRYDFKGQPQALSARYIMEGVDEDGTKMKIFVQNDGLDENGDNENVRTEPLIITDNPKWAWIETAPLHGTMTIEMNVGIQILFWTVEEAYPEKSDDSEEPQLIILPEETEVPEDSELSDDLEEQPKQPEQLEQPEQVDTTKYTKEIFTVDLIETKTYSVEGSTCDVEMIYVEGSCSGEYFNGELIFKDSSAVVKRFKDGRIESTARYYVNGTDNANNAGHLHFEDNLLGYDKNQTPITVPTIITDIENLEWLQTADIIGVLEKTEEGRRVHYMWNESNTTKKPYPVARYPDESKNYSKHIFSVNVIPGGLGFDGFTGVDGAAVGKYGFNCFANNTVFTGDGVDYFVDTRYDFKGQPQALSARYIMEGVDEEGNKMKIYVQNDGLDDNGDNQNVRTEPLIITDNPKWAWIETAPLHGTMTIEMNVGIQILFWTVEDADLN</sequence>
<feature type="signal peptide" evidence="2">
    <location>
        <begin position="1"/>
        <end position="20"/>
    </location>
</feature>
<reference evidence="3 4" key="1">
    <citation type="submission" date="2016-08" db="EMBL/GenBank/DDBJ databases">
        <title>A Parts List for Fungal Cellulosomes Revealed by Comparative Genomics.</title>
        <authorList>
            <consortium name="DOE Joint Genome Institute"/>
            <person name="Haitjema C.H."/>
            <person name="Gilmore S.P."/>
            <person name="Henske J.K."/>
            <person name="Solomon K.V."/>
            <person name="De Groot R."/>
            <person name="Kuo A."/>
            <person name="Mondo S.J."/>
            <person name="Salamov A.A."/>
            <person name="Labutti K."/>
            <person name="Zhao Z."/>
            <person name="Chiniquy J."/>
            <person name="Barry K."/>
            <person name="Brewer H.M."/>
            <person name="Purvine S.O."/>
            <person name="Wright A.T."/>
            <person name="Boxma B."/>
            <person name="Van Alen T."/>
            <person name="Hackstein J.H."/>
            <person name="Baker S.E."/>
            <person name="Grigoriev I.V."/>
            <person name="O'Malley M.A."/>
        </authorList>
    </citation>
    <scope>NUCLEOTIDE SEQUENCE [LARGE SCALE GENOMIC DNA]</scope>
    <source>
        <strain evidence="3 4">G1</strain>
    </source>
</reference>
<dbReference type="Proteomes" id="UP000193920">
    <property type="component" value="Unassembled WGS sequence"/>
</dbReference>
<feature type="chain" id="PRO_5013208918" description="Galactose mutarotase-like protein" evidence="2">
    <location>
        <begin position="21"/>
        <end position="672"/>
    </location>
</feature>
<gene>
    <name evidence="3" type="ORF">LY90DRAFT_666734</name>
</gene>
<dbReference type="EMBL" id="MCOG01000034">
    <property type="protein sequence ID" value="ORY73362.1"/>
    <property type="molecule type" value="Genomic_DNA"/>
</dbReference>
<dbReference type="AlphaFoldDB" id="A0A1Y2EP91"/>
<accession>A0A1Y2EP91</accession>
<comment type="caution">
    <text evidence="3">The sequence shown here is derived from an EMBL/GenBank/DDBJ whole genome shotgun (WGS) entry which is preliminary data.</text>
</comment>
<keyword evidence="4" id="KW-1185">Reference proteome</keyword>
<proteinExistence type="predicted"/>
<evidence type="ECO:0000313" key="3">
    <source>
        <dbReference type="EMBL" id="ORY73362.1"/>
    </source>
</evidence>
<evidence type="ECO:0000256" key="1">
    <source>
        <dbReference type="SAM" id="MobiDB-lite"/>
    </source>
</evidence>
<evidence type="ECO:0008006" key="5">
    <source>
        <dbReference type="Google" id="ProtNLM"/>
    </source>
</evidence>
<protein>
    <recommendedName>
        <fullName evidence="5">Galactose mutarotase-like protein</fullName>
    </recommendedName>
</protein>
<keyword evidence="2" id="KW-0732">Signal</keyword>